<dbReference type="EMBL" id="JAUEPT010000017">
    <property type="protein sequence ID" value="KAK0445071.1"/>
    <property type="molecule type" value="Genomic_DNA"/>
</dbReference>
<gene>
    <name evidence="1" type="ORF">EV421DRAFT_1734785</name>
</gene>
<comment type="caution">
    <text evidence="1">The sequence shown here is derived from an EMBL/GenBank/DDBJ whole genome shotgun (WGS) entry which is preliminary data.</text>
</comment>
<keyword evidence="2" id="KW-1185">Reference proteome</keyword>
<sequence>MDKIATALPDVEVIHTVDPNVEDVGYVTGKHILVECNETEQDKGRRKIVEILNDDEHSDQIKSLKDRYDAILWLQKNKSDTDHDALKDEIQTLAIQQITDTIQSEPLEQLQERLCDAEAEANSYRLAADGHIHALQTSIAFMEGRAAEINSELERTWQQLNKHFKQDFIVTDIPALHQYLDHQFQMMHVWELRTLHPIQNAGLLFPSSAFGGPSPDARSMDIQTMMLAKSMSPDEIACLKSRCLPHVWPALVFTNICVTPARGLDHVSIGKVKIADWDLFPKKMEPAGMLIISTILPEENDVQHNPRKREASLGNKMITEQQKKRRLLEIALSLPSHPLRNQDVWID</sequence>
<name>A0AA39JLQ3_9AGAR</name>
<protein>
    <submittedName>
        <fullName evidence="1">Uncharacterized protein</fullName>
    </submittedName>
</protein>
<reference evidence="1" key="1">
    <citation type="submission" date="2023-06" db="EMBL/GenBank/DDBJ databases">
        <authorList>
            <consortium name="Lawrence Berkeley National Laboratory"/>
            <person name="Ahrendt S."/>
            <person name="Sahu N."/>
            <person name="Indic B."/>
            <person name="Wong-Bajracharya J."/>
            <person name="Merenyi Z."/>
            <person name="Ke H.-M."/>
            <person name="Monk M."/>
            <person name="Kocsube S."/>
            <person name="Drula E."/>
            <person name="Lipzen A."/>
            <person name="Balint B."/>
            <person name="Henrissat B."/>
            <person name="Andreopoulos B."/>
            <person name="Martin F.M."/>
            <person name="Harder C.B."/>
            <person name="Rigling D."/>
            <person name="Ford K.L."/>
            <person name="Foster G.D."/>
            <person name="Pangilinan J."/>
            <person name="Papanicolaou A."/>
            <person name="Barry K."/>
            <person name="LaButti K."/>
            <person name="Viragh M."/>
            <person name="Koriabine M."/>
            <person name="Yan M."/>
            <person name="Riley R."/>
            <person name="Champramary S."/>
            <person name="Plett K.L."/>
            <person name="Tsai I.J."/>
            <person name="Slot J."/>
            <person name="Sipos G."/>
            <person name="Plett J."/>
            <person name="Nagy L.G."/>
            <person name="Grigoriev I.V."/>
        </authorList>
    </citation>
    <scope>NUCLEOTIDE SEQUENCE</scope>
    <source>
        <strain evidence="1">FPL87.14</strain>
    </source>
</reference>
<organism evidence="1 2">
    <name type="scientific">Armillaria borealis</name>
    <dbReference type="NCBI Taxonomy" id="47425"/>
    <lineage>
        <taxon>Eukaryota</taxon>
        <taxon>Fungi</taxon>
        <taxon>Dikarya</taxon>
        <taxon>Basidiomycota</taxon>
        <taxon>Agaricomycotina</taxon>
        <taxon>Agaricomycetes</taxon>
        <taxon>Agaricomycetidae</taxon>
        <taxon>Agaricales</taxon>
        <taxon>Marasmiineae</taxon>
        <taxon>Physalacriaceae</taxon>
        <taxon>Armillaria</taxon>
    </lineage>
</organism>
<dbReference type="AlphaFoldDB" id="A0AA39JLQ3"/>
<evidence type="ECO:0000313" key="2">
    <source>
        <dbReference type="Proteomes" id="UP001175226"/>
    </source>
</evidence>
<proteinExistence type="predicted"/>
<accession>A0AA39JLQ3</accession>
<evidence type="ECO:0000313" key="1">
    <source>
        <dbReference type="EMBL" id="KAK0445071.1"/>
    </source>
</evidence>
<dbReference type="Proteomes" id="UP001175226">
    <property type="component" value="Unassembled WGS sequence"/>
</dbReference>